<evidence type="ECO:0000256" key="1">
    <source>
        <dbReference type="SAM" id="Coils"/>
    </source>
</evidence>
<keyword evidence="3" id="KW-1185">Reference proteome</keyword>
<dbReference type="Proteomes" id="UP000294335">
    <property type="component" value="Unassembled WGS sequence"/>
</dbReference>
<feature type="coiled-coil region" evidence="1">
    <location>
        <begin position="1421"/>
        <end position="1452"/>
    </location>
</feature>
<name>A0AAQ1PEY6_9PSED</name>
<accession>A0AAQ1PEY6</accession>
<proteinExistence type="predicted"/>
<evidence type="ECO:0000313" key="2">
    <source>
        <dbReference type="EMBL" id="SPO64031.1"/>
    </source>
</evidence>
<protein>
    <submittedName>
        <fullName evidence="2">Uncharacterized protein</fullName>
    </submittedName>
</protein>
<gene>
    <name evidence="2" type="ORF">JV551A3_V1_2320039</name>
</gene>
<dbReference type="RefSeq" id="WP_235874651.1">
    <property type="nucleotide sequence ID" value="NZ_OPYN01000232.1"/>
</dbReference>
<organism evidence="2 3">
    <name type="scientific">Pseudomonas inefficax</name>
    <dbReference type="NCBI Taxonomy" id="2078786"/>
    <lineage>
        <taxon>Bacteria</taxon>
        <taxon>Pseudomonadati</taxon>
        <taxon>Pseudomonadota</taxon>
        <taxon>Gammaproteobacteria</taxon>
        <taxon>Pseudomonadales</taxon>
        <taxon>Pseudomonadaceae</taxon>
        <taxon>Pseudomonas</taxon>
    </lineage>
</organism>
<reference evidence="2 3" key="1">
    <citation type="submission" date="2018-02" db="EMBL/GenBank/DDBJ databases">
        <authorList>
            <person name="Dubost A."/>
        </authorList>
    </citation>
    <scope>NUCLEOTIDE SEQUENCE [LARGE SCALE GENOMIC DNA]</scope>
    <source>
        <strain evidence="3">JV551A3</strain>
    </source>
</reference>
<dbReference type="EMBL" id="OPYN01000232">
    <property type="protein sequence ID" value="SPO64031.1"/>
    <property type="molecule type" value="Genomic_DNA"/>
</dbReference>
<keyword evidence="1" id="KW-0175">Coiled coil</keyword>
<sequence length="1576" mass="176252">MTDTPDATWETFKQKVADCFAGRPTVRDVLSHEGFQVLVDHYPWVRNNHPQLTSLDDFVILPTAGGADPHRSLLDKLLEHFLTGKHLQLSPGDRPSIAPPQPFQVQVEGMGGSKKPAIALDLSRLNEDLDHVLGALLEKFQQAQVGFWNGIDQTSQVCRMRWLEHTIKAALISNMHDQGLDNDEKAALYALLAEAHEDLVISAVSVSLKTAGGTLPVTLAGLLLSMTHGSRRLLLHCKPDGRVRSFTDLAAFASALQDELARGYRFERLSWAHTPVIGSPFAFQARQMLNAMLEDIERLRLGSLTSVSDLQNQLHRLTDPSAHFLNQACRVHDSPAVSLPAWLTDAEGSDRYAYHAALLDLAAQQGQSKGSTSLSDVDDLQRYARRRLREQLQSSYPQVAQHDPDEVMIEVSQSIVGNTIQGGQSLPLRRVSLTELAIARLRLGAGEVMTGVTLPTGGKPGGWLSIEQINALIHKVDIGGQYPRYLDTTVAEQPRRAERIRQYAREWRSHLLFSTLKASIQQQLSEPARVALLACCQGNGDGQPLRIGPLAFLCAPGAATTDIAHGMFLIKLPATHGWVLYRPFYASQALLEFAELDQLMTAIRTEGELQQSILDWLHEDVRAVYANDGFTRPHLHPRLEQLAHLLGGDSLVADELVQLLRQPVDCVFTPWLADLDTHLFDARIKAMRLAASTSSMSNAQEKWQLVQQAAWSLFNTLTVFWRGPLAVLTWLVQALSATRDDISVLANGSDDARIVATVDLLTNLAMLLAHRDAPLPASGLPPAKLRFAEPVEPDGPMTEVADKPHERTWETLTTEQKAVPMRLSSWHDNQRVGNLTQPERQALVKLRATLSLEGHAPLVEGRLRGLYKIADRHYVALQGAAYEVQETWGGIQIVGPDPSSSEWQSRWQGAPDGYHIVGRERSRGPWLTRWNGEWALNLKLAGGMPRTSRSINADNQQRYTQLRDAAKRNGDALNKLRPLMERNSQRLADYDELAAAYSRASQALPAHERANPPEALNAQKQQLLALRRLHAAELKASALFLEKKGEILEANVNTFRELNEPRFLRLDATGTNASRFSNWFGAAIESDMLLCRRLLEQVDHELLVEQGKRMVRLPQTDEQIQSYLSYRDSVRDSLQASRRLLVVSQRLDRAIPEALENSKIDFADKATRIENAIKRRTYSTLVVRAQLIGDLAYLTLDKTKLTAEAADNLLPLREVLSNNELSRTIWSHDGLATADGSAEDKADVLEDVLRRYRAILDKAHYMRSLSDPALDEAILDEYIQEMQALVHTTEAQLATALASLDKGIATPPQRTIQHPMPARRTVIRVARGRPALVEAQGDRAFQRNPLNQQPAGNYERHGNEWHEQVAQPRAAEPDLGQLRTEARHLLAKIDEKLDFAARYADQPNSLADFLDWPIDDMSALARQLERTDDNLVDQLRQAIARVSERKQQLLTNAYLNTRHPDATALRYLAGQQRVSIRPGIVRKALRHANDYLDTYLISDVQAPQTVLWEAHFHYRSADAQPHDFVKGHLKFREPRAVGRDAELELASNPRERIAIYRGDLRLAQIADLIPFPPALP</sequence>
<evidence type="ECO:0000313" key="3">
    <source>
        <dbReference type="Proteomes" id="UP000294335"/>
    </source>
</evidence>
<comment type="caution">
    <text evidence="2">The sequence shown here is derived from an EMBL/GenBank/DDBJ whole genome shotgun (WGS) entry which is preliminary data.</text>
</comment>